<keyword evidence="3 4" id="KW-0862">Zinc</keyword>
<evidence type="ECO:0000313" key="9">
    <source>
        <dbReference type="Proteomes" id="UP001295684"/>
    </source>
</evidence>
<feature type="zinc finger region" description="TRAF-type" evidence="4">
    <location>
        <begin position="192"/>
        <end position="225"/>
    </location>
</feature>
<feature type="domain" description="RING-type" evidence="6">
    <location>
        <begin position="108"/>
        <end position="150"/>
    </location>
</feature>
<proteinExistence type="predicted"/>
<gene>
    <name evidence="8" type="ORF">ECRASSUSDP1_LOCUS12511</name>
</gene>
<feature type="region of interest" description="Disordered" evidence="5">
    <location>
        <begin position="340"/>
        <end position="382"/>
    </location>
</feature>
<comment type="caution">
    <text evidence="8">The sequence shown here is derived from an EMBL/GenBank/DDBJ whole genome shotgun (WGS) entry which is preliminary data.</text>
</comment>
<dbReference type="Gene3D" id="3.30.40.10">
    <property type="entry name" value="Zinc/RING finger domain, C3HC4 (zinc finger)"/>
    <property type="match status" value="1"/>
</dbReference>
<evidence type="ECO:0000256" key="4">
    <source>
        <dbReference type="PROSITE-ProRule" id="PRU00207"/>
    </source>
</evidence>
<sequence>MAAHALRISDQNRISVTGSTCDLPTLKYRKRKLAPQSESTEGCSSETEMEHVYCKHHDTQYCLDTEQKCLKLFSRIFVRNSPKNQAQVRKIFGPSQKEAVQVARMLKCSLCHDLLQRPILHCIDCGSKFCTNCQEDFLIESGENCLKKCPGNFTDNKNQDQDFLLDCLEFKCEQADKGCEATFSSLNDLCKHEIICDYSYTSCEYCQTKIMRKNLQSHLENSCCNVSKCDHSPECSYIGTTEQVDDHLDQDCIYEQIYCTNCSTVILRRDKDTHSCVNNLLLVQSQKEQHFAEQNSKLAKVMKENDKLRHLLETMQKTLLEKCQYEQKLKREIKGIQKEYPNIVSPRRAKQRKFSGSKRQKTGDAGSKKPIKPLDELQLLHV</sequence>
<dbReference type="EMBL" id="CAMPGE010012423">
    <property type="protein sequence ID" value="CAI2371191.1"/>
    <property type="molecule type" value="Genomic_DNA"/>
</dbReference>
<dbReference type="SUPFAM" id="SSF57850">
    <property type="entry name" value="RING/U-box"/>
    <property type="match status" value="1"/>
</dbReference>
<evidence type="ECO:0000256" key="2">
    <source>
        <dbReference type="ARBA" id="ARBA00022771"/>
    </source>
</evidence>
<evidence type="ECO:0000259" key="7">
    <source>
        <dbReference type="PROSITE" id="PS50145"/>
    </source>
</evidence>
<dbReference type="PROSITE" id="PS50145">
    <property type="entry name" value="ZF_TRAF"/>
    <property type="match status" value="1"/>
</dbReference>
<dbReference type="GO" id="GO:0008270">
    <property type="term" value="F:zinc ion binding"/>
    <property type="evidence" value="ECO:0007669"/>
    <property type="project" value="UniProtKB-KW"/>
</dbReference>
<dbReference type="InterPro" id="IPR001841">
    <property type="entry name" value="Znf_RING"/>
</dbReference>
<keyword evidence="9" id="KW-1185">Reference proteome</keyword>
<dbReference type="InterPro" id="IPR013083">
    <property type="entry name" value="Znf_RING/FYVE/PHD"/>
</dbReference>
<keyword evidence="2 4" id="KW-0863">Zinc-finger</keyword>
<dbReference type="InterPro" id="IPR001293">
    <property type="entry name" value="Znf_TRAF"/>
</dbReference>
<evidence type="ECO:0000256" key="1">
    <source>
        <dbReference type="ARBA" id="ARBA00022723"/>
    </source>
</evidence>
<dbReference type="Proteomes" id="UP001295684">
    <property type="component" value="Unassembled WGS sequence"/>
</dbReference>
<keyword evidence="1 4" id="KW-0479">Metal-binding</keyword>
<evidence type="ECO:0000256" key="5">
    <source>
        <dbReference type="SAM" id="MobiDB-lite"/>
    </source>
</evidence>
<dbReference type="AlphaFoldDB" id="A0AAD1UNL9"/>
<protein>
    <submittedName>
        <fullName evidence="8">Uncharacterized protein</fullName>
    </submittedName>
</protein>
<evidence type="ECO:0000259" key="6">
    <source>
        <dbReference type="PROSITE" id="PS50089"/>
    </source>
</evidence>
<reference evidence="8" key="1">
    <citation type="submission" date="2023-07" db="EMBL/GenBank/DDBJ databases">
        <authorList>
            <consortium name="AG Swart"/>
            <person name="Singh M."/>
            <person name="Singh A."/>
            <person name="Seah K."/>
            <person name="Emmerich C."/>
        </authorList>
    </citation>
    <scope>NUCLEOTIDE SEQUENCE</scope>
    <source>
        <strain evidence="8">DP1</strain>
    </source>
</reference>
<evidence type="ECO:0000313" key="8">
    <source>
        <dbReference type="EMBL" id="CAI2371191.1"/>
    </source>
</evidence>
<evidence type="ECO:0000256" key="3">
    <source>
        <dbReference type="ARBA" id="ARBA00022833"/>
    </source>
</evidence>
<dbReference type="PROSITE" id="PS50089">
    <property type="entry name" value="ZF_RING_2"/>
    <property type="match status" value="1"/>
</dbReference>
<organism evidence="8 9">
    <name type="scientific">Euplotes crassus</name>
    <dbReference type="NCBI Taxonomy" id="5936"/>
    <lineage>
        <taxon>Eukaryota</taxon>
        <taxon>Sar</taxon>
        <taxon>Alveolata</taxon>
        <taxon>Ciliophora</taxon>
        <taxon>Intramacronucleata</taxon>
        <taxon>Spirotrichea</taxon>
        <taxon>Hypotrichia</taxon>
        <taxon>Euplotida</taxon>
        <taxon>Euplotidae</taxon>
        <taxon>Moneuplotes</taxon>
    </lineage>
</organism>
<name>A0AAD1UNL9_EUPCR</name>
<feature type="compositionally biased region" description="Basic residues" evidence="5">
    <location>
        <begin position="347"/>
        <end position="360"/>
    </location>
</feature>
<feature type="domain" description="TRAF-type" evidence="7">
    <location>
        <begin position="192"/>
        <end position="225"/>
    </location>
</feature>
<accession>A0AAD1UNL9</accession>
<dbReference type="SUPFAM" id="SSF49599">
    <property type="entry name" value="TRAF domain-like"/>
    <property type="match status" value="1"/>
</dbReference>